<proteinExistence type="predicted"/>
<evidence type="ECO:0000313" key="1">
    <source>
        <dbReference type="EMBL" id="BAH91344.1"/>
    </source>
</evidence>
<accession>C7IWM4</accession>
<reference evidence="1 2" key="1">
    <citation type="journal article" date="2005" name="Nature">
        <title>The map-based sequence of the rice genome.</title>
        <authorList>
            <consortium name="International rice genome sequencing project (IRGSP)"/>
            <person name="Matsumoto T."/>
            <person name="Wu J."/>
            <person name="Kanamori H."/>
            <person name="Katayose Y."/>
            <person name="Fujisawa M."/>
            <person name="Namiki N."/>
            <person name="Mizuno H."/>
            <person name="Yamamoto K."/>
            <person name="Antonio B.A."/>
            <person name="Baba T."/>
            <person name="Sakata K."/>
            <person name="Nagamura Y."/>
            <person name="Aoki H."/>
            <person name="Arikawa K."/>
            <person name="Arita K."/>
            <person name="Bito T."/>
            <person name="Chiden Y."/>
            <person name="Fujitsuka N."/>
            <person name="Fukunaka R."/>
            <person name="Hamada M."/>
            <person name="Harada C."/>
            <person name="Hayashi A."/>
            <person name="Hijishita S."/>
            <person name="Honda M."/>
            <person name="Hosokawa S."/>
            <person name="Ichikawa Y."/>
            <person name="Idonuma A."/>
            <person name="Iijima M."/>
            <person name="Ikeda M."/>
            <person name="Ikeno M."/>
            <person name="Ito K."/>
            <person name="Ito S."/>
            <person name="Ito T."/>
            <person name="Ito Y."/>
            <person name="Ito Y."/>
            <person name="Iwabuchi A."/>
            <person name="Kamiya K."/>
            <person name="Karasawa W."/>
            <person name="Kurita K."/>
            <person name="Katagiri S."/>
            <person name="Kikuta A."/>
            <person name="Kobayashi H."/>
            <person name="Kobayashi N."/>
            <person name="Machita K."/>
            <person name="Maehara T."/>
            <person name="Masukawa M."/>
            <person name="Mizubayashi T."/>
            <person name="Mukai Y."/>
            <person name="Nagasaki H."/>
            <person name="Nagata Y."/>
            <person name="Naito S."/>
            <person name="Nakashima M."/>
            <person name="Nakama Y."/>
            <person name="Nakamichi Y."/>
            <person name="Nakamura M."/>
            <person name="Meguro A."/>
            <person name="Negishi M."/>
            <person name="Ohta I."/>
            <person name="Ohta T."/>
            <person name="Okamoto M."/>
            <person name="Ono N."/>
            <person name="Saji S."/>
            <person name="Sakaguchi M."/>
            <person name="Sakai K."/>
            <person name="Shibata M."/>
            <person name="Shimokawa T."/>
            <person name="Song J."/>
            <person name="Takazaki Y."/>
            <person name="Terasawa K."/>
            <person name="Tsugane M."/>
            <person name="Tsuji K."/>
            <person name="Ueda S."/>
            <person name="Waki K."/>
            <person name="Yamagata H."/>
            <person name="Yamamoto M."/>
            <person name="Yamamoto S."/>
            <person name="Yamane H."/>
            <person name="Yoshiki S."/>
            <person name="Yoshihara R."/>
            <person name="Yukawa K."/>
            <person name="Zhong H."/>
            <person name="Yano M."/>
            <person name="Yuan Q."/>
            <person name="Ouyang S."/>
            <person name="Liu J."/>
            <person name="Jones K.M."/>
            <person name="Gansberger K."/>
            <person name="Moffat K."/>
            <person name="Hill J."/>
            <person name="Bera J."/>
            <person name="Fadrosh D."/>
            <person name="Jin S."/>
            <person name="Johri S."/>
            <person name="Kim M."/>
            <person name="Overton L."/>
            <person name="Reardon M."/>
            <person name="Tsitrin T."/>
            <person name="Vuong H."/>
            <person name="Weaver B."/>
            <person name="Ciecko A."/>
            <person name="Tallon L."/>
            <person name="Jackson J."/>
            <person name="Pai G."/>
            <person name="Aken S.V."/>
            <person name="Utterback T."/>
            <person name="Reidmuller S."/>
            <person name="Feldblyum T."/>
            <person name="Hsiao J."/>
            <person name="Zismann V."/>
            <person name="Iobst S."/>
            <person name="de Vazeille A.R."/>
            <person name="Buell C.R."/>
            <person name="Ying K."/>
            <person name="Li Y."/>
            <person name="Lu T."/>
            <person name="Huang Y."/>
            <person name="Zhao Q."/>
            <person name="Feng Q."/>
            <person name="Zhang L."/>
            <person name="Zhu J."/>
            <person name="Weng Q."/>
            <person name="Mu J."/>
            <person name="Lu Y."/>
            <person name="Fan D."/>
            <person name="Liu Y."/>
            <person name="Guan J."/>
            <person name="Zhang Y."/>
            <person name="Yu S."/>
            <person name="Liu X."/>
            <person name="Zhang Y."/>
            <person name="Hong G."/>
            <person name="Han B."/>
            <person name="Choisne N."/>
            <person name="Demange N."/>
            <person name="Orjeda G."/>
            <person name="Samain S."/>
            <person name="Cattolico L."/>
            <person name="Pelletier E."/>
            <person name="Couloux A."/>
            <person name="Segurens B."/>
            <person name="Wincker P."/>
            <person name="D'Hont A."/>
            <person name="Scarpelli C."/>
            <person name="Weissenbach J."/>
            <person name="Salanoubat M."/>
            <person name="Quetier F."/>
            <person name="Yu Y."/>
            <person name="Kim H.R."/>
            <person name="Rambo T."/>
            <person name="Currie J."/>
            <person name="Collura K."/>
            <person name="Luo M."/>
            <person name="Yang T."/>
            <person name="Ammiraju J.S.S."/>
            <person name="Engler F."/>
            <person name="Soderlund C."/>
            <person name="Wing R.A."/>
            <person name="Palmer L.E."/>
            <person name="de la Bastide M."/>
            <person name="Spiegel L."/>
            <person name="Nascimento L."/>
            <person name="Zutavern T."/>
            <person name="O'Shaughnessy A."/>
            <person name="Dike S."/>
            <person name="Dedhia N."/>
            <person name="Preston R."/>
            <person name="Balija V."/>
            <person name="McCombie W.R."/>
            <person name="Chow T."/>
            <person name="Chen H."/>
            <person name="Chung M."/>
            <person name="Chen C."/>
            <person name="Shaw J."/>
            <person name="Wu H."/>
            <person name="Hsiao K."/>
            <person name="Chao Y."/>
            <person name="Chu M."/>
            <person name="Cheng C."/>
            <person name="Hour A."/>
            <person name="Lee P."/>
            <person name="Lin S."/>
            <person name="Lin Y."/>
            <person name="Liou J."/>
            <person name="Liu S."/>
            <person name="Hsing Y."/>
            <person name="Raghuvanshi S."/>
            <person name="Mohanty A."/>
            <person name="Bharti A.K."/>
            <person name="Gaur A."/>
            <person name="Gupta V."/>
            <person name="Kumar D."/>
            <person name="Ravi V."/>
            <person name="Vij S."/>
            <person name="Kapur A."/>
            <person name="Khurana P."/>
            <person name="Khurana P."/>
            <person name="Khurana J.P."/>
            <person name="Tyagi A.K."/>
            <person name="Gaikwad K."/>
            <person name="Singh A."/>
            <person name="Dalal V."/>
            <person name="Srivastava S."/>
            <person name="Dixit A."/>
            <person name="Pal A.K."/>
            <person name="Ghazi I.A."/>
            <person name="Yadav M."/>
            <person name="Pandit A."/>
            <person name="Bhargava A."/>
            <person name="Sureshbabu K."/>
            <person name="Batra K."/>
            <person name="Sharma T.R."/>
            <person name="Mohapatra T."/>
            <person name="Singh N.K."/>
            <person name="Messing J."/>
            <person name="Nelson A.B."/>
            <person name="Fuks G."/>
            <person name="Kavchok S."/>
            <person name="Keizer G."/>
            <person name="Linton E."/>
            <person name="Llaca V."/>
            <person name="Song R."/>
            <person name="Tanyolac B."/>
            <person name="Young S."/>
            <person name="Ho-Il K."/>
            <person name="Hahn J.H."/>
            <person name="Sangsakoo G."/>
            <person name="Vanavichit A."/>
            <person name="de Mattos Luiz.A.T."/>
            <person name="Zimmer P.D."/>
            <person name="Malone G."/>
            <person name="Dellagostin O."/>
            <person name="de Oliveira A.C."/>
            <person name="Bevan M."/>
            <person name="Bancroft I."/>
            <person name="Minx P."/>
            <person name="Cordum H."/>
            <person name="Wilson R."/>
            <person name="Cheng Z."/>
            <person name="Jin W."/>
            <person name="Jiang J."/>
            <person name="Leong S.A."/>
            <person name="Iwama H."/>
            <person name="Gojobori T."/>
            <person name="Itoh T."/>
            <person name="Niimura Y."/>
            <person name="Fujii Y."/>
            <person name="Habara T."/>
            <person name="Sakai H."/>
            <person name="Sato Y."/>
            <person name="Wilson G."/>
            <person name="Kumar K."/>
            <person name="McCouch S."/>
            <person name="Juretic N."/>
            <person name="Hoen D."/>
            <person name="Wright S."/>
            <person name="Bruskiewich R."/>
            <person name="Bureau T."/>
            <person name="Miyao A."/>
            <person name="Hirochika H."/>
            <person name="Nishikawa T."/>
            <person name="Kadowaki K."/>
            <person name="Sugiura M."/>
            <person name="Burr B."/>
            <person name="Sasaki T."/>
        </authorList>
    </citation>
    <scope>NUCLEOTIDE SEQUENCE [LARGE SCALE GENOMIC DNA]</scope>
    <source>
        <strain evidence="2">cv. Nipponbare</strain>
    </source>
</reference>
<dbReference type="KEGG" id="dosa:Os01g0810500"/>
<reference evidence="2" key="2">
    <citation type="journal article" date="2008" name="Nucleic Acids Res.">
        <title>The rice annotation project database (RAP-DB): 2008 update.</title>
        <authorList>
            <consortium name="The rice annotation project (RAP)"/>
        </authorList>
    </citation>
    <scope>GENOME REANNOTATION</scope>
    <source>
        <strain evidence="2">cv. Nipponbare</strain>
    </source>
</reference>
<organism evidence="1 2">
    <name type="scientific">Oryza sativa subsp. japonica</name>
    <name type="common">Rice</name>
    <dbReference type="NCBI Taxonomy" id="39947"/>
    <lineage>
        <taxon>Eukaryota</taxon>
        <taxon>Viridiplantae</taxon>
        <taxon>Streptophyta</taxon>
        <taxon>Embryophyta</taxon>
        <taxon>Tracheophyta</taxon>
        <taxon>Spermatophyta</taxon>
        <taxon>Magnoliopsida</taxon>
        <taxon>Liliopsida</taxon>
        <taxon>Poales</taxon>
        <taxon>Poaceae</taxon>
        <taxon>BOP clade</taxon>
        <taxon>Oryzoideae</taxon>
        <taxon>Oryzeae</taxon>
        <taxon>Oryzinae</taxon>
        <taxon>Oryza</taxon>
        <taxon>Oryza sativa</taxon>
    </lineage>
</organism>
<protein>
    <submittedName>
        <fullName evidence="1">Os01g0810500 protein</fullName>
    </submittedName>
</protein>
<gene>
    <name evidence="1" type="ordered locus">Os01g0810500</name>
</gene>
<dbReference type="AlphaFoldDB" id="C7IWM4"/>
<dbReference type="Proteomes" id="UP000000763">
    <property type="component" value="Chromosome 1"/>
</dbReference>
<sequence length="80" mass="9387">MYWLKVPTFVGPKFNNTQVQSKGIWGRNRPVQYATNSSMELNWASRLLHKHARLLNYFYLFIYLGGGCWRSCGKKNKGEE</sequence>
<name>C7IWM4_ORYSJ</name>
<evidence type="ECO:0000313" key="2">
    <source>
        <dbReference type="Proteomes" id="UP000000763"/>
    </source>
</evidence>
<dbReference type="EMBL" id="AP008207">
    <property type="protein sequence ID" value="BAH91344.1"/>
    <property type="molecule type" value="Genomic_DNA"/>
</dbReference>